<gene>
    <name evidence="15" type="ORF">HUO14_09475</name>
</gene>
<evidence type="ECO:0000259" key="14">
    <source>
        <dbReference type="Pfam" id="PF07715"/>
    </source>
</evidence>
<evidence type="ECO:0000256" key="12">
    <source>
        <dbReference type="SAM" id="SignalP"/>
    </source>
</evidence>
<sequence>MKNARFYKLQTTVAPIALSLALIASPAAAQDINADNMDADSADTSAAGDDALIVVTGSRIARPDVEASSPVAVVSSQDIKLQGTTRIEDVLNSLPAVAASQASSLANGADGTATVDLRGLGSTRTLTLINGRRLVPGDPSPTSGSAADINIIPAAMLKQVEVLTGGASSVYGADAVAGVVNFIIDDEFEGFRIDAQYGVYQHDNNNQFIRPFLDARGFPFPDGNTVDGGSIDATVAFGSKFADDRGHFMIYGGYRKINAVTQAERDFSSCVLQNVAGGANRCGGSATTPNGNVLVFDTAVTTGTSTFYTFAPNRGFVNGLGVFNFAPFNHFQRPDERFTGGAFVKYEVSDSFRPYMEFQFMDNQTVAQIAPSGNFGNTLTLNCDNPLMSAAQRAVICDTDNLISGYVGTFPAATTAPFNPDPTAPPIDFADGQGGTYNQGYALTLRRNLEGGPRRSNLGHTTYRGVIGANGDISDVWSYDAYYQYGKVEYSQVYDNEFSIARLVRALDAVTDNRPGSPTQGQVVCRSLITAGDTDCVPYDLFAGEGGASQAAVNYLNVSGFQNGETTEQVANISFTGDLTDYGAVFPWAQDGVRVNVGGEWRKETLELKVDTAFATGDLTGQGGATLPLAGSFDVIEFFAETQIPIIQDGFIDLFEINAGYRRSHYETSADRTYNTDTFKIGAELAPVPDIRFRAVYNQAVRAPNIQELFRTAAVGLSGSNDPCAGFTITATNYGCLAQGLTVGQGVTPNPAGQYNGLLGGNADLQPETAKTWTAGVVLQPSFIPGLSLTVDYFNIEVDDAIRTFGVDAVLNNCVTNASATFTPESCALINRDAAGSLWLTPNGFTVDLPNNVGRLQTSGIEVGGRYSVPVSFGTISFSMNGTYLDSYEVENGLTNADGSQVSYDCAGLYGPTCSVGGTSDAGAPLPRWRHKARVSLNTDSGIGGSIQWRYVGKVTAETVSSFAALNPGGLTDHAGPGTRIPSFNYIDAVLSFDLQETFQFRLGVNNLFDKEPPLVTSGGGGTPNLCPTGPCNGNTYPATWDALGRYFFAGVTLDF</sequence>
<comment type="subcellular location">
    <subcellularLocation>
        <location evidence="1 9">Cell outer membrane</location>
        <topology evidence="1 9">Multi-pass membrane protein</topology>
    </subcellularLocation>
</comment>
<keyword evidence="15" id="KW-0675">Receptor</keyword>
<evidence type="ECO:0000256" key="10">
    <source>
        <dbReference type="PROSITE-ProRule" id="PRU10144"/>
    </source>
</evidence>
<organism evidence="15 16">
    <name type="scientific">Parasphingorhabdus flavimaris</name>
    <dbReference type="NCBI Taxonomy" id="266812"/>
    <lineage>
        <taxon>Bacteria</taxon>
        <taxon>Pseudomonadati</taxon>
        <taxon>Pseudomonadota</taxon>
        <taxon>Alphaproteobacteria</taxon>
        <taxon>Sphingomonadales</taxon>
        <taxon>Sphingomonadaceae</taxon>
        <taxon>Parasphingorhabdus</taxon>
    </lineage>
</organism>
<name>A0ABX2N349_9SPHN</name>
<proteinExistence type="inferred from homology"/>
<dbReference type="InterPro" id="IPR012910">
    <property type="entry name" value="Plug_dom"/>
</dbReference>
<dbReference type="SUPFAM" id="SSF56935">
    <property type="entry name" value="Porins"/>
    <property type="match status" value="1"/>
</dbReference>
<dbReference type="InterPro" id="IPR036942">
    <property type="entry name" value="Beta-barrel_TonB_sf"/>
</dbReference>
<dbReference type="PANTHER" id="PTHR47234:SF2">
    <property type="entry name" value="TONB-DEPENDENT RECEPTOR"/>
    <property type="match status" value="1"/>
</dbReference>
<keyword evidence="3 9" id="KW-1134">Transmembrane beta strand</keyword>
<protein>
    <submittedName>
        <fullName evidence="15">TonB-dependent receptor</fullName>
    </submittedName>
</protein>
<evidence type="ECO:0000256" key="8">
    <source>
        <dbReference type="ARBA" id="ARBA00023237"/>
    </source>
</evidence>
<evidence type="ECO:0000259" key="13">
    <source>
        <dbReference type="Pfam" id="PF00593"/>
    </source>
</evidence>
<keyword evidence="5 12" id="KW-0732">Signal</keyword>
<dbReference type="InterPro" id="IPR010917">
    <property type="entry name" value="TonB_rcpt_CS"/>
</dbReference>
<dbReference type="EMBL" id="JABWMH010000003">
    <property type="protein sequence ID" value="NVD28133.1"/>
    <property type="molecule type" value="Genomic_DNA"/>
</dbReference>
<dbReference type="Pfam" id="PF07715">
    <property type="entry name" value="Plug"/>
    <property type="match status" value="1"/>
</dbReference>
<keyword evidence="8 9" id="KW-0998">Cell outer membrane</keyword>
<evidence type="ECO:0000256" key="11">
    <source>
        <dbReference type="RuleBase" id="RU003357"/>
    </source>
</evidence>
<evidence type="ECO:0000256" key="7">
    <source>
        <dbReference type="ARBA" id="ARBA00023136"/>
    </source>
</evidence>
<feature type="chain" id="PRO_5047426259" evidence="12">
    <location>
        <begin position="30"/>
        <end position="1056"/>
    </location>
</feature>
<dbReference type="Proteomes" id="UP000652427">
    <property type="component" value="Unassembled WGS sequence"/>
</dbReference>
<comment type="caution">
    <text evidence="15">The sequence shown here is derived from an EMBL/GenBank/DDBJ whole genome shotgun (WGS) entry which is preliminary data.</text>
</comment>
<feature type="domain" description="TonB-dependent receptor plug" evidence="14">
    <location>
        <begin position="66"/>
        <end position="179"/>
    </location>
</feature>
<reference evidence="15 16" key="1">
    <citation type="submission" date="2020-06" db="EMBL/GenBank/DDBJ databases">
        <authorList>
            <person name="Kim S.-J."/>
            <person name="Park S.-J."/>
        </authorList>
    </citation>
    <scope>NUCLEOTIDE SEQUENCE [LARGE SCALE GENOMIC DNA]</scope>
    <source>
        <strain evidence="15 16">SW-151</strain>
    </source>
</reference>
<evidence type="ECO:0000256" key="9">
    <source>
        <dbReference type="PROSITE-ProRule" id="PRU01360"/>
    </source>
</evidence>
<evidence type="ECO:0000256" key="2">
    <source>
        <dbReference type="ARBA" id="ARBA00022448"/>
    </source>
</evidence>
<evidence type="ECO:0000313" key="15">
    <source>
        <dbReference type="EMBL" id="NVD28133.1"/>
    </source>
</evidence>
<evidence type="ECO:0000256" key="5">
    <source>
        <dbReference type="ARBA" id="ARBA00022729"/>
    </source>
</evidence>
<keyword evidence="2 9" id="KW-0813">Transport</keyword>
<dbReference type="InterPro" id="IPR037066">
    <property type="entry name" value="Plug_dom_sf"/>
</dbReference>
<dbReference type="RefSeq" id="WP_176279668.1">
    <property type="nucleotide sequence ID" value="NZ_JABWMH010000003.1"/>
</dbReference>
<keyword evidence="6 11" id="KW-0798">TonB box</keyword>
<dbReference type="Pfam" id="PF00593">
    <property type="entry name" value="TonB_dep_Rec_b-barrel"/>
    <property type="match status" value="1"/>
</dbReference>
<comment type="similarity">
    <text evidence="9 11">Belongs to the TonB-dependent receptor family.</text>
</comment>
<evidence type="ECO:0000256" key="3">
    <source>
        <dbReference type="ARBA" id="ARBA00022452"/>
    </source>
</evidence>
<dbReference type="PANTHER" id="PTHR47234">
    <property type="match status" value="1"/>
</dbReference>
<dbReference type="PROSITE" id="PS01156">
    <property type="entry name" value="TONB_DEPENDENT_REC_2"/>
    <property type="match status" value="1"/>
</dbReference>
<feature type="domain" description="TonB-dependent receptor-like beta-barrel" evidence="13">
    <location>
        <begin position="434"/>
        <end position="1008"/>
    </location>
</feature>
<dbReference type="Gene3D" id="2.170.130.10">
    <property type="entry name" value="TonB-dependent receptor, plug domain"/>
    <property type="match status" value="1"/>
</dbReference>
<evidence type="ECO:0000313" key="16">
    <source>
        <dbReference type="Proteomes" id="UP000652427"/>
    </source>
</evidence>
<evidence type="ECO:0000256" key="1">
    <source>
        <dbReference type="ARBA" id="ARBA00004571"/>
    </source>
</evidence>
<dbReference type="InterPro" id="IPR039426">
    <property type="entry name" value="TonB-dep_rcpt-like"/>
</dbReference>
<evidence type="ECO:0000256" key="6">
    <source>
        <dbReference type="ARBA" id="ARBA00023077"/>
    </source>
</evidence>
<evidence type="ECO:0000256" key="4">
    <source>
        <dbReference type="ARBA" id="ARBA00022692"/>
    </source>
</evidence>
<dbReference type="Gene3D" id="2.40.170.20">
    <property type="entry name" value="TonB-dependent receptor, beta-barrel domain"/>
    <property type="match status" value="1"/>
</dbReference>
<keyword evidence="4 9" id="KW-0812">Transmembrane</keyword>
<accession>A0ABX2N349</accession>
<keyword evidence="7 9" id="KW-0472">Membrane</keyword>
<dbReference type="InterPro" id="IPR000531">
    <property type="entry name" value="Beta-barrel_TonB"/>
</dbReference>
<dbReference type="PROSITE" id="PS52016">
    <property type="entry name" value="TONB_DEPENDENT_REC_3"/>
    <property type="match status" value="1"/>
</dbReference>
<feature type="signal peptide" evidence="12">
    <location>
        <begin position="1"/>
        <end position="29"/>
    </location>
</feature>
<feature type="short sequence motif" description="TonB C-terminal box" evidence="10">
    <location>
        <begin position="1039"/>
        <end position="1056"/>
    </location>
</feature>
<keyword evidence="16" id="KW-1185">Reference proteome</keyword>